<dbReference type="SUPFAM" id="SSF51905">
    <property type="entry name" value="FAD/NAD(P)-binding domain"/>
    <property type="match status" value="1"/>
</dbReference>
<evidence type="ECO:0000313" key="3">
    <source>
        <dbReference type="Proteomes" id="UP000017836"/>
    </source>
</evidence>
<dbReference type="PANTHER" id="PTHR42923">
    <property type="entry name" value="PROTOPORPHYRINOGEN OXIDASE"/>
    <property type="match status" value="1"/>
</dbReference>
<dbReference type="Gramene" id="ERM96271">
    <property type="protein sequence ID" value="ERM96271"/>
    <property type="gene ID" value="AMTR_s00001p00161700"/>
</dbReference>
<evidence type="ECO:0000313" key="2">
    <source>
        <dbReference type="EMBL" id="ERM96271.1"/>
    </source>
</evidence>
<keyword evidence="3" id="KW-1185">Reference proteome</keyword>
<evidence type="ECO:0000259" key="1">
    <source>
        <dbReference type="Pfam" id="PF01593"/>
    </source>
</evidence>
<gene>
    <name evidence="2" type="ORF">AMTR_s00001p00161700</name>
</gene>
<dbReference type="HOGENOM" id="CLU_021719_0_0_1"/>
<dbReference type="PANTHER" id="PTHR42923:SF24">
    <property type="entry name" value="OS04G0560500 PROTEIN"/>
    <property type="match status" value="1"/>
</dbReference>
<dbReference type="AlphaFoldDB" id="W1NLC3"/>
<protein>
    <recommendedName>
        <fullName evidence="1">Amine oxidase domain-containing protein</fullName>
    </recommendedName>
</protein>
<dbReference type="Proteomes" id="UP000017836">
    <property type="component" value="Unassembled WGS sequence"/>
</dbReference>
<dbReference type="eggNOG" id="KOG0029">
    <property type="taxonomic scope" value="Eukaryota"/>
</dbReference>
<proteinExistence type="predicted"/>
<reference evidence="3" key="1">
    <citation type="journal article" date="2013" name="Science">
        <title>The Amborella genome and the evolution of flowering plants.</title>
        <authorList>
            <consortium name="Amborella Genome Project"/>
        </authorList>
    </citation>
    <scope>NUCLEOTIDE SEQUENCE [LARGE SCALE GENOMIC DNA]</scope>
</reference>
<dbReference type="Pfam" id="PF01593">
    <property type="entry name" value="Amino_oxidase"/>
    <property type="match status" value="1"/>
</dbReference>
<dbReference type="STRING" id="13333.W1NLC3"/>
<name>W1NLC3_AMBTC</name>
<feature type="domain" description="Amine oxidase" evidence="1">
    <location>
        <begin position="64"/>
        <end position="503"/>
    </location>
</feature>
<dbReference type="InterPro" id="IPR036188">
    <property type="entry name" value="FAD/NAD-bd_sf"/>
</dbReference>
<dbReference type="InterPro" id="IPR050464">
    <property type="entry name" value="Zeta_carotene_desat/Oxidored"/>
</dbReference>
<dbReference type="GO" id="GO:0016491">
    <property type="term" value="F:oxidoreductase activity"/>
    <property type="evidence" value="ECO:0000318"/>
    <property type="project" value="GO_Central"/>
</dbReference>
<dbReference type="EMBL" id="KI397142">
    <property type="protein sequence ID" value="ERM96271.1"/>
    <property type="molecule type" value="Genomic_DNA"/>
</dbReference>
<sequence length="562" mass="62782">MWVSGVSNYPLPCSSNFLRRFNGGREVGALGFRADTLETYRANEVESEAAKKKKVVIVGSGWPGLGAAHHLSKQGFDVTLLQATSCSGSLVTGQKNAAAPSSEIGIPGFRCPYHNIFCLIDELGIQPFTKWTKSAQYSPEGVEVETPIFQDLPRLPTPLGALFYPLFPHLPSVDRLTSVPLLSAVIDFDNTDVAWRKYDMMTARELFKQLGCSERLYRNALNPLLLVGLFAPGEQCSSAATLGMLSYFFAHQQDFDVVYCRGVVGEKIFKPWMESIKMNGCRFLENRKVTDFLLDGTTGNILEVVCGNEKFLADSVVLALGISDLQQIIMNSSVLQMREEFLNVLNLRAIDVVTVRLWLDRKVKIPKASNTCSGFNDSMGWAFFDLTLLHDEYKDEPGTVIEADFYHANQFLPLKDEVIVGKVKSYLARCINEFEVAAVVDQVVVRFPKSVTHFFPGSYKYMLRGSTGFSNLFMAGDWIITRHGSWSQEKAYVTGLEAANRVIDYLGEGKFARIIAVEEDEPHVQALRSLGRNINDLRTQSQSTILTFIFFEEKSVSSVHIQ</sequence>
<dbReference type="InterPro" id="IPR002937">
    <property type="entry name" value="Amino_oxidase"/>
</dbReference>
<dbReference type="Gene3D" id="3.50.50.60">
    <property type="entry name" value="FAD/NAD(P)-binding domain"/>
    <property type="match status" value="1"/>
</dbReference>
<dbReference type="OMA" id="MELLYYY"/>
<organism evidence="2 3">
    <name type="scientific">Amborella trichopoda</name>
    <dbReference type="NCBI Taxonomy" id="13333"/>
    <lineage>
        <taxon>Eukaryota</taxon>
        <taxon>Viridiplantae</taxon>
        <taxon>Streptophyta</taxon>
        <taxon>Embryophyta</taxon>
        <taxon>Tracheophyta</taxon>
        <taxon>Spermatophyta</taxon>
        <taxon>Magnoliopsida</taxon>
        <taxon>Amborellales</taxon>
        <taxon>Amborellaceae</taxon>
        <taxon>Amborella</taxon>
    </lineage>
</organism>
<accession>W1NLC3</accession>